<dbReference type="GO" id="GO:0003700">
    <property type="term" value="F:DNA-binding transcription factor activity"/>
    <property type="evidence" value="ECO:0007669"/>
    <property type="project" value="TreeGrafter"/>
</dbReference>
<keyword evidence="4 8" id="KW-0863">Zinc-finger</keyword>
<dbReference type="InterPro" id="IPR036236">
    <property type="entry name" value="Znf_C2H2_sf"/>
</dbReference>
<dbReference type="PANTHER" id="PTHR24404">
    <property type="entry name" value="ZINC FINGER PROTEIN"/>
    <property type="match status" value="1"/>
</dbReference>
<keyword evidence="7" id="KW-0539">Nucleus</keyword>
<dbReference type="Gene3D" id="3.30.160.60">
    <property type="entry name" value="Classic Zinc Finger"/>
    <property type="match status" value="1"/>
</dbReference>
<evidence type="ECO:0000256" key="4">
    <source>
        <dbReference type="ARBA" id="ARBA00022771"/>
    </source>
</evidence>
<gene>
    <name evidence="11" type="primary">mynn</name>
    <name evidence="11" type="ORF">Anas_02555</name>
</gene>
<keyword evidence="3" id="KW-0677">Repeat</keyword>
<dbReference type="PANTHER" id="PTHR24404:SF114">
    <property type="entry name" value="KLUMPFUSS, ISOFORM B-RELATED"/>
    <property type="match status" value="1"/>
</dbReference>
<dbReference type="Proteomes" id="UP000326759">
    <property type="component" value="Unassembled WGS sequence"/>
</dbReference>
<dbReference type="InterPro" id="IPR050589">
    <property type="entry name" value="Ikaros_C2H2-ZF"/>
</dbReference>
<evidence type="ECO:0000256" key="3">
    <source>
        <dbReference type="ARBA" id="ARBA00022737"/>
    </source>
</evidence>
<dbReference type="SMART" id="SM00355">
    <property type="entry name" value="ZnF_C2H2"/>
    <property type="match status" value="3"/>
</dbReference>
<dbReference type="GO" id="GO:0000978">
    <property type="term" value="F:RNA polymerase II cis-regulatory region sequence-specific DNA binding"/>
    <property type="evidence" value="ECO:0007669"/>
    <property type="project" value="TreeGrafter"/>
</dbReference>
<name>A0A5N5TKR7_9CRUS</name>
<proteinExistence type="predicted"/>
<organism evidence="11 12">
    <name type="scientific">Armadillidium nasatum</name>
    <dbReference type="NCBI Taxonomy" id="96803"/>
    <lineage>
        <taxon>Eukaryota</taxon>
        <taxon>Metazoa</taxon>
        <taxon>Ecdysozoa</taxon>
        <taxon>Arthropoda</taxon>
        <taxon>Crustacea</taxon>
        <taxon>Multicrustacea</taxon>
        <taxon>Malacostraca</taxon>
        <taxon>Eumalacostraca</taxon>
        <taxon>Peracarida</taxon>
        <taxon>Isopoda</taxon>
        <taxon>Oniscidea</taxon>
        <taxon>Crinocheta</taxon>
        <taxon>Armadillidiidae</taxon>
        <taxon>Armadillidium</taxon>
    </lineage>
</organism>
<dbReference type="OrthoDB" id="3176202at2759"/>
<evidence type="ECO:0000256" key="2">
    <source>
        <dbReference type="ARBA" id="ARBA00022723"/>
    </source>
</evidence>
<protein>
    <submittedName>
        <fullName evidence="11">Myoneurin</fullName>
    </submittedName>
</protein>
<dbReference type="InterPro" id="IPR013087">
    <property type="entry name" value="Znf_C2H2_type"/>
</dbReference>
<dbReference type="EMBL" id="SEYY01000682">
    <property type="protein sequence ID" value="KAB7506742.1"/>
    <property type="molecule type" value="Genomic_DNA"/>
</dbReference>
<dbReference type="GO" id="GO:0005634">
    <property type="term" value="C:nucleus"/>
    <property type="evidence" value="ECO:0007669"/>
    <property type="project" value="UniProtKB-SubCell"/>
</dbReference>
<dbReference type="PROSITE" id="PS00028">
    <property type="entry name" value="ZINC_FINGER_C2H2_1"/>
    <property type="match status" value="2"/>
</dbReference>
<accession>A0A5N5TKR7</accession>
<comment type="subcellular location">
    <subcellularLocation>
        <location evidence="1">Nucleus</location>
    </subcellularLocation>
</comment>
<dbReference type="AlphaFoldDB" id="A0A5N5TKR7"/>
<dbReference type="PROSITE" id="PS50157">
    <property type="entry name" value="ZINC_FINGER_C2H2_2"/>
    <property type="match status" value="2"/>
</dbReference>
<evidence type="ECO:0000256" key="9">
    <source>
        <dbReference type="SAM" id="MobiDB-lite"/>
    </source>
</evidence>
<keyword evidence="12" id="KW-1185">Reference proteome</keyword>
<feature type="region of interest" description="Disordered" evidence="9">
    <location>
        <begin position="20"/>
        <end position="43"/>
    </location>
</feature>
<keyword evidence="5" id="KW-0862">Zinc</keyword>
<evidence type="ECO:0000259" key="10">
    <source>
        <dbReference type="PROSITE" id="PS50157"/>
    </source>
</evidence>
<dbReference type="GO" id="GO:0008270">
    <property type="term" value="F:zinc ion binding"/>
    <property type="evidence" value="ECO:0007669"/>
    <property type="project" value="UniProtKB-KW"/>
</dbReference>
<evidence type="ECO:0000256" key="1">
    <source>
        <dbReference type="ARBA" id="ARBA00004123"/>
    </source>
</evidence>
<evidence type="ECO:0000313" key="11">
    <source>
        <dbReference type="EMBL" id="KAB7506742.1"/>
    </source>
</evidence>
<evidence type="ECO:0000256" key="6">
    <source>
        <dbReference type="ARBA" id="ARBA00023125"/>
    </source>
</evidence>
<evidence type="ECO:0000313" key="12">
    <source>
        <dbReference type="Proteomes" id="UP000326759"/>
    </source>
</evidence>
<keyword evidence="6" id="KW-0238">DNA-binding</keyword>
<dbReference type="SUPFAM" id="SSF57667">
    <property type="entry name" value="beta-beta-alpha zinc fingers"/>
    <property type="match status" value="1"/>
</dbReference>
<feature type="compositionally biased region" description="Polar residues" evidence="9">
    <location>
        <begin position="21"/>
        <end position="41"/>
    </location>
</feature>
<feature type="domain" description="C2H2-type" evidence="10">
    <location>
        <begin position="366"/>
        <end position="394"/>
    </location>
</feature>
<feature type="domain" description="C2H2-type" evidence="10">
    <location>
        <begin position="395"/>
        <end position="422"/>
    </location>
</feature>
<comment type="caution">
    <text evidence="11">The sequence shown here is derived from an EMBL/GenBank/DDBJ whole genome shotgun (WGS) entry which is preliminary data.</text>
</comment>
<reference evidence="11 12" key="1">
    <citation type="journal article" date="2019" name="PLoS Biol.">
        <title>Sex chromosomes control vertical transmission of feminizing Wolbachia symbionts in an isopod.</title>
        <authorList>
            <person name="Becking T."/>
            <person name="Chebbi M.A."/>
            <person name="Giraud I."/>
            <person name="Moumen B."/>
            <person name="Laverre T."/>
            <person name="Caubet Y."/>
            <person name="Peccoud J."/>
            <person name="Gilbert C."/>
            <person name="Cordaux R."/>
        </authorList>
    </citation>
    <scope>NUCLEOTIDE SEQUENCE [LARGE SCALE GENOMIC DNA]</scope>
    <source>
        <strain evidence="11">ANa2</strain>
        <tissue evidence="11">Whole body excluding digestive tract and cuticle</tissue>
    </source>
</reference>
<keyword evidence="2" id="KW-0479">Metal-binding</keyword>
<sequence length="429" mass="49775">MSQKWTNLSNNMLEDYHLHSDSPSQMQNMTVNNSQPSSIENQKSRSEHIMISSEHFIDSSDSTKKLCMSTAECNISENTCREILEAEQTADGECQNFKEKYLQNSCFVCSCQIDENDFVSVKESSKYSHAPLVVLLMDVLGYRLEMENLHSKTVCGSCFKLIDTIDKLQQTLTESKTDLRRKFLDTFQKLKLKYPRTDKMLKSPCLKCVQINHHNSRKKRKGGRIIKEKNNFEIKNSKHKDRGELVHVDQELNYNSFKNCESSENLFCLQESDFTSIYDTDPMFFSPDEKLKAGYMKSSNGSQVIFCFYCTAQYDSSLSLKMHVRIFHMPVIIYDNGQGTTGSRYRIGIKLQNISHNEKFGIESPYSCLFCLASYKLEGSLQFHFKEKHSTHKPYQCLECKEQFRKSIELSRHKVYNCSIKIQNFENKG</sequence>
<evidence type="ECO:0000256" key="8">
    <source>
        <dbReference type="PROSITE-ProRule" id="PRU00042"/>
    </source>
</evidence>
<evidence type="ECO:0000256" key="5">
    <source>
        <dbReference type="ARBA" id="ARBA00022833"/>
    </source>
</evidence>
<dbReference type="GO" id="GO:0006357">
    <property type="term" value="P:regulation of transcription by RNA polymerase II"/>
    <property type="evidence" value="ECO:0007669"/>
    <property type="project" value="TreeGrafter"/>
</dbReference>
<evidence type="ECO:0000256" key="7">
    <source>
        <dbReference type="ARBA" id="ARBA00023242"/>
    </source>
</evidence>